<keyword evidence="3" id="KW-1185">Reference proteome</keyword>
<evidence type="ECO:0000313" key="3">
    <source>
        <dbReference type="Proteomes" id="UP000032568"/>
    </source>
</evidence>
<name>A0AAF0C2I0_9GAMM</name>
<proteinExistence type="predicted"/>
<dbReference type="EMBL" id="CP059735">
    <property type="protein sequence ID" value="WDD97870.1"/>
    <property type="molecule type" value="Genomic_DNA"/>
</dbReference>
<protein>
    <submittedName>
        <fullName evidence="2">Uncharacterized protein</fullName>
    </submittedName>
</protein>
<evidence type="ECO:0000256" key="1">
    <source>
        <dbReference type="SAM" id="MobiDB-lite"/>
    </source>
</evidence>
<dbReference type="KEGG" id="tact:SG35_021640"/>
<evidence type="ECO:0000313" key="2">
    <source>
        <dbReference type="EMBL" id="WDD97870.1"/>
    </source>
</evidence>
<reference evidence="2 3" key="1">
    <citation type="journal article" date="2015" name="Genome Announc.">
        <title>Draft Genome Sequences of Marine Isolates of Thalassomonas viridans and Thalassomonas actiniarum.</title>
        <authorList>
            <person name="Olonade I."/>
            <person name="van Zyl L.J."/>
            <person name="Trindade M."/>
        </authorList>
    </citation>
    <scope>NUCLEOTIDE SEQUENCE [LARGE SCALE GENOMIC DNA]</scope>
    <source>
        <strain evidence="2 3">A5K-106</strain>
    </source>
</reference>
<accession>A0AAF0C2I0</accession>
<dbReference type="RefSeq" id="WP_044832068.1">
    <property type="nucleotide sequence ID" value="NZ_CP059735.1"/>
</dbReference>
<feature type="region of interest" description="Disordered" evidence="1">
    <location>
        <begin position="1"/>
        <end position="26"/>
    </location>
</feature>
<reference evidence="2 3" key="2">
    <citation type="journal article" date="2022" name="Mar. Drugs">
        <title>Bioassay-Guided Fractionation Leads to the Detection of Cholic Acid Generated by the Rare Thalassomonas sp.</title>
        <authorList>
            <person name="Pheiffer F."/>
            <person name="Schneider Y.K."/>
            <person name="Hansen E.H."/>
            <person name="Andersen J.H."/>
            <person name="Isaksson J."/>
            <person name="Busche T."/>
            <person name="R C."/>
            <person name="Kalinowski J."/>
            <person name="Zyl L.V."/>
            <person name="Trindade M."/>
        </authorList>
    </citation>
    <scope>NUCLEOTIDE SEQUENCE [LARGE SCALE GENOMIC DNA]</scope>
    <source>
        <strain evidence="2 3">A5K-106</strain>
    </source>
</reference>
<gene>
    <name evidence="2" type="ORF">SG35_021640</name>
</gene>
<dbReference type="AlphaFoldDB" id="A0AAF0C2I0"/>
<dbReference type="Proteomes" id="UP000032568">
    <property type="component" value="Chromosome"/>
</dbReference>
<organism evidence="2 3">
    <name type="scientific">Thalassomonas actiniarum</name>
    <dbReference type="NCBI Taxonomy" id="485447"/>
    <lineage>
        <taxon>Bacteria</taxon>
        <taxon>Pseudomonadati</taxon>
        <taxon>Pseudomonadota</taxon>
        <taxon>Gammaproteobacteria</taxon>
        <taxon>Alteromonadales</taxon>
        <taxon>Colwelliaceae</taxon>
        <taxon>Thalassomonas</taxon>
    </lineage>
</organism>
<sequence length="263" mass="29842">MPNQPKKPAPKGAKRNPEKFTNPAANIGMDAGEFDLQLALDKYSTAALQLEAVSSLMDKFFLSQIMILPTPHEDPAVEEETHQLFNDAMERLIGWGRQLGEYIQRDVGKNPLNDEAKVEALRVKNFLDVFAETAGELARDILEPDNTVGVEQGAIRAPFVHFPPVGHHHEHSFSNAVECGGCAVVIKEFRGLKLYRVKKIITRVIEPWTSRQRIINKEVWVLEWRHAQYIKTITVKCCCEHPVTEVSHTEVVDKGLSCFWRNY</sequence>